<dbReference type="SMR" id="A0A9J7IYJ7"/>
<gene>
    <name evidence="3" type="primary">LOC111361866</name>
</gene>
<reference evidence="3" key="1">
    <citation type="submission" date="2025-08" db="UniProtKB">
        <authorList>
            <consortium name="RefSeq"/>
        </authorList>
    </citation>
    <scope>IDENTIFICATION</scope>
    <source>
        <strain evidence="3">Ishihara</strain>
        <tissue evidence="3">Whole body</tissue>
    </source>
</reference>
<sequence length="126" mass="14696">MKVVFLVCVLAAVVYAHPHESHYTDKWDNIDLDEILNNKKILASYVKCCLDQGKCTPDAKELKSHIKEALENRCGKCTPAQKDGTRKVLTHLINYEPEMWNQLCEKYDAEGKYRKMYEDEYKSVKH</sequence>
<dbReference type="PANTHER" id="PTHR11257">
    <property type="entry name" value="CHEMOSENSORY PROTEIN-RELATED"/>
    <property type="match status" value="1"/>
</dbReference>
<dbReference type="PANTHER" id="PTHR11257:SF12">
    <property type="entry name" value="EJACULATORY BULB-SPECIFIC PROTEIN 3-RELATED"/>
    <property type="match status" value="1"/>
</dbReference>
<dbReference type="GeneID" id="111361866"/>
<dbReference type="InterPro" id="IPR036682">
    <property type="entry name" value="OS_D_A10/PebIII_sf"/>
</dbReference>
<dbReference type="Gene3D" id="1.10.2080.10">
    <property type="entry name" value="Insect odorant-binding protein A10/Ejaculatory bulb-specific protein 3"/>
    <property type="match status" value="1"/>
</dbReference>
<evidence type="ECO:0000256" key="1">
    <source>
        <dbReference type="SAM" id="SignalP"/>
    </source>
</evidence>
<feature type="chain" id="PRO_5039899814" evidence="1">
    <location>
        <begin position="17"/>
        <end position="126"/>
    </location>
</feature>
<dbReference type="InterPro" id="IPR005055">
    <property type="entry name" value="A10/PebIII"/>
</dbReference>
<dbReference type="KEGG" id="sliu:111361866"/>
<dbReference type="AlphaFoldDB" id="A0A9J7IYJ7"/>
<evidence type="ECO:0000313" key="3">
    <source>
        <dbReference type="RefSeq" id="XP_022834066.1"/>
    </source>
</evidence>
<evidence type="ECO:0000313" key="2">
    <source>
        <dbReference type="Proteomes" id="UP000301870"/>
    </source>
</evidence>
<organism evidence="2 3">
    <name type="scientific">Spodoptera litura</name>
    <name type="common">Asian cotton leafworm</name>
    <dbReference type="NCBI Taxonomy" id="69820"/>
    <lineage>
        <taxon>Eukaryota</taxon>
        <taxon>Metazoa</taxon>
        <taxon>Ecdysozoa</taxon>
        <taxon>Arthropoda</taxon>
        <taxon>Hexapoda</taxon>
        <taxon>Insecta</taxon>
        <taxon>Pterygota</taxon>
        <taxon>Neoptera</taxon>
        <taxon>Endopterygota</taxon>
        <taxon>Lepidoptera</taxon>
        <taxon>Glossata</taxon>
        <taxon>Ditrysia</taxon>
        <taxon>Noctuoidea</taxon>
        <taxon>Noctuidae</taxon>
        <taxon>Amphipyrinae</taxon>
        <taxon>Spodoptera</taxon>
    </lineage>
</organism>
<keyword evidence="2" id="KW-1185">Reference proteome</keyword>
<dbReference type="SUPFAM" id="SSF100910">
    <property type="entry name" value="Chemosensory protein Csp2"/>
    <property type="match status" value="1"/>
</dbReference>
<keyword evidence="1" id="KW-0732">Signal</keyword>
<feature type="signal peptide" evidence="1">
    <location>
        <begin position="1"/>
        <end position="16"/>
    </location>
</feature>
<dbReference type="RefSeq" id="XP_022834066.1">
    <property type="nucleotide sequence ID" value="XM_022978298.1"/>
</dbReference>
<proteinExistence type="predicted"/>
<protein>
    <submittedName>
        <fullName evidence="3">Ejaculatory bulb-specific protein 3-like</fullName>
    </submittedName>
</protein>
<accession>A0A9J7IYJ7</accession>
<dbReference type="Pfam" id="PF03392">
    <property type="entry name" value="OS-D"/>
    <property type="match status" value="1"/>
</dbReference>
<dbReference type="OrthoDB" id="6625994at2759"/>
<name>A0A9J7IYJ7_SPOLT</name>
<dbReference type="Proteomes" id="UP000301870">
    <property type="component" value="Unplaced"/>
</dbReference>